<evidence type="ECO:0000259" key="4">
    <source>
        <dbReference type="Pfam" id="PF06276"/>
    </source>
</evidence>
<proteinExistence type="predicted"/>
<dbReference type="Gene3D" id="1.10.510.40">
    <property type="match status" value="1"/>
</dbReference>
<organism evidence="5 6">
    <name type="scientific">Thalassospira marina</name>
    <dbReference type="NCBI Taxonomy" id="2048283"/>
    <lineage>
        <taxon>Bacteria</taxon>
        <taxon>Pseudomonadati</taxon>
        <taxon>Pseudomonadota</taxon>
        <taxon>Alphaproteobacteria</taxon>
        <taxon>Rhodospirillales</taxon>
        <taxon>Thalassospiraceae</taxon>
        <taxon>Thalassospira</taxon>
    </lineage>
</organism>
<evidence type="ECO:0000256" key="1">
    <source>
        <dbReference type="ARBA" id="ARBA00004924"/>
    </source>
</evidence>
<dbReference type="InterPro" id="IPR022770">
    <property type="entry name" value="IucA/IucC-like_C"/>
</dbReference>
<evidence type="ECO:0000313" key="5">
    <source>
        <dbReference type="EMBL" id="PKR53742.1"/>
    </source>
</evidence>
<evidence type="ECO:0000313" key="6">
    <source>
        <dbReference type="Proteomes" id="UP000233597"/>
    </source>
</evidence>
<dbReference type="Pfam" id="PF06276">
    <property type="entry name" value="FhuF"/>
    <property type="match status" value="1"/>
</dbReference>
<dbReference type="InterPro" id="IPR037455">
    <property type="entry name" value="LucA/IucC-like"/>
</dbReference>
<evidence type="ECO:0000256" key="2">
    <source>
        <dbReference type="SAM" id="MobiDB-lite"/>
    </source>
</evidence>
<dbReference type="PANTHER" id="PTHR34384:SF6">
    <property type="entry name" value="STAPHYLOFERRIN B SYNTHASE"/>
    <property type="match status" value="1"/>
</dbReference>
<dbReference type="Pfam" id="PF04183">
    <property type="entry name" value="IucA_IucC"/>
    <property type="match status" value="1"/>
</dbReference>
<reference evidence="5 6" key="1">
    <citation type="submission" date="2017-09" db="EMBL/GenBank/DDBJ databases">
        <title>Biodiversity and function of Thalassospira species in the particle-attached aromatic-hydrocarbon-degrading consortia from the surface seawater of the South China Sea.</title>
        <authorList>
            <person name="Dong C."/>
            <person name="Liu R."/>
            <person name="Shao Z."/>
        </authorList>
    </citation>
    <scope>NUCLEOTIDE SEQUENCE [LARGE SCALE GENOMIC DNA]</scope>
    <source>
        <strain evidence="5 6">CSC1P2</strain>
    </source>
</reference>
<dbReference type="RefSeq" id="WP_101266811.1">
    <property type="nucleotide sequence ID" value="NZ_NWTK01000007.1"/>
</dbReference>
<dbReference type="GO" id="GO:0019290">
    <property type="term" value="P:siderophore biosynthetic process"/>
    <property type="evidence" value="ECO:0007669"/>
    <property type="project" value="InterPro"/>
</dbReference>
<dbReference type="AlphaFoldDB" id="A0A2N3KT67"/>
<feature type="domain" description="Aerobactin siderophore biosynthesis IucA/IucC-like C-terminal" evidence="4">
    <location>
        <begin position="452"/>
        <end position="592"/>
    </location>
</feature>
<dbReference type="OrthoDB" id="495728at2"/>
<comment type="caution">
    <text evidence="5">The sequence shown here is derived from an EMBL/GenBank/DDBJ whole genome shotgun (WGS) entry which is preliminary data.</text>
</comment>
<protein>
    <submittedName>
        <fullName evidence="5">AcsA protein</fullName>
    </submittedName>
</protein>
<name>A0A2N3KT67_9PROT</name>
<gene>
    <name evidence="5" type="ORF">COO20_12000</name>
</gene>
<dbReference type="PANTHER" id="PTHR34384">
    <property type="entry name" value="L-2,3-DIAMINOPROPANOATE--CITRATE LIGASE"/>
    <property type="match status" value="1"/>
</dbReference>
<comment type="pathway">
    <text evidence="1">Siderophore biosynthesis.</text>
</comment>
<feature type="domain" description="Aerobactin siderophore biosynthesis IucA/IucC N-terminal" evidence="3">
    <location>
        <begin position="164"/>
        <end position="406"/>
    </location>
</feature>
<dbReference type="InterPro" id="IPR007310">
    <property type="entry name" value="Aerobactin_biosyn_IucA/IucC_N"/>
</dbReference>
<dbReference type="EMBL" id="NWTK01000007">
    <property type="protein sequence ID" value="PKR53742.1"/>
    <property type="molecule type" value="Genomic_DNA"/>
</dbReference>
<dbReference type="Proteomes" id="UP000233597">
    <property type="component" value="Unassembled WGS sequence"/>
</dbReference>
<accession>A0A2N3KT67</accession>
<feature type="region of interest" description="Disordered" evidence="2">
    <location>
        <begin position="603"/>
        <end position="623"/>
    </location>
</feature>
<sequence length="623" mass="70006">MNAITDLKAKADRLILQDLFESLVAEDYFTDLNITIRPIEDATKTGIIAPLTGDDTPEDGQIWQWHVADRVDIFAVITPAVLYPYQLAPESQVVLVNENGLQALGCLAFFDQIGAHLIATQPDCAEGVAVFRDMLSTSIAQMALSLSHRINTDDLLAQAPHDFFQNMEQWASFRDRPYHPVAKAKMGLTTSDYATFMAEFDQDIPMVWIAVESMTLMLGEGLNNNAKPAISDYLLTDGEKADLDAELQAKGLAQTHIALPVHPWQLENYIKPHYAAELANGTCHILDFRGYVVKATSSLRSMAPRHDGQHYLKLPMHIFSLAASRYLPAVKMINGNLSETLLRKGLKQDAKLQKRVHVCDENSWWAYFPEGTSLFDERPRHLSAMVRTYPPVLGNETCRLIPMAALGTPLPGSKAHFFDEWLKARDLPATAENVQLLFAELCDTFFDINFRMFRIGMLAEIHGQNTVLVWQNGQAQGLLLRDHDSLRIFVPWLERNGLADPEYRIKKGYANTLYHDRPEDLLFYLQTLGIQVNLRAIAETLAGIYDIPVRTMWATMKAAAMQALDRVGFAPDDRAMIAHHLFDTPNWPYKQLVRPIIARAGGPGSMPWGKGEIQNPFHTPDNT</sequence>
<evidence type="ECO:0000259" key="3">
    <source>
        <dbReference type="Pfam" id="PF04183"/>
    </source>
</evidence>
<dbReference type="GO" id="GO:0016881">
    <property type="term" value="F:acid-amino acid ligase activity"/>
    <property type="evidence" value="ECO:0007669"/>
    <property type="project" value="UniProtKB-ARBA"/>
</dbReference>